<feature type="compositionally biased region" description="Basic and acidic residues" evidence="1">
    <location>
        <begin position="1"/>
        <end position="14"/>
    </location>
</feature>
<feature type="region of interest" description="Disordered" evidence="1">
    <location>
        <begin position="1"/>
        <end position="22"/>
    </location>
</feature>
<sequence length="301" mass="34814">MELKAANESNKADATEVQAQPTSLAVSDGMNVAMISRIDTIYQEMLDVLEKTENAPRRSSCCWMCPQDCCDNEPTRDQKEKRTLARLITLETENLVRSMDLVNRGYYLPSDPNYMLRGDMYAYTIYIMMYATLIYQNMYHDTHSKDAISIYETAVKFSIGSELAKMIEELKKLAATMRGTWRKRFIPARAGNHAIHVLVCEYRKQTATSEGFKLIALQDWSYYKEQKFDKIDYRMSTGHGYNAEQSPLTDGITSTNYTCPIMGRNYVQYVSLKTWNFLANHTHTQKIQKLHTRPLTKKFKC</sequence>
<dbReference type="EMBL" id="JBJKFK010001972">
    <property type="protein sequence ID" value="KAL3311883.1"/>
    <property type="molecule type" value="Genomic_DNA"/>
</dbReference>
<reference evidence="2 3" key="1">
    <citation type="submission" date="2024-11" db="EMBL/GenBank/DDBJ databases">
        <title>Adaptive evolution of stress response genes in parasites aligns with host niche diversity.</title>
        <authorList>
            <person name="Hahn C."/>
            <person name="Resl P."/>
        </authorList>
    </citation>
    <scope>NUCLEOTIDE SEQUENCE [LARGE SCALE GENOMIC DNA]</scope>
    <source>
        <strain evidence="2">EGGRZ-B1_66</strain>
        <tissue evidence="2">Body</tissue>
    </source>
</reference>
<dbReference type="Proteomes" id="UP001626550">
    <property type="component" value="Unassembled WGS sequence"/>
</dbReference>
<comment type="caution">
    <text evidence="2">The sequence shown here is derived from an EMBL/GenBank/DDBJ whole genome shotgun (WGS) entry which is preliminary data.</text>
</comment>
<protein>
    <submittedName>
        <fullName evidence="2">Uncharacterized protein</fullName>
    </submittedName>
</protein>
<dbReference type="AlphaFoldDB" id="A0ABD2PXR3"/>
<evidence type="ECO:0000256" key="1">
    <source>
        <dbReference type="SAM" id="MobiDB-lite"/>
    </source>
</evidence>
<proteinExistence type="predicted"/>
<organism evidence="2 3">
    <name type="scientific">Cichlidogyrus casuarinus</name>
    <dbReference type="NCBI Taxonomy" id="1844966"/>
    <lineage>
        <taxon>Eukaryota</taxon>
        <taxon>Metazoa</taxon>
        <taxon>Spiralia</taxon>
        <taxon>Lophotrochozoa</taxon>
        <taxon>Platyhelminthes</taxon>
        <taxon>Monogenea</taxon>
        <taxon>Monopisthocotylea</taxon>
        <taxon>Dactylogyridea</taxon>
        <taxon>Ancyrocephalidae</taxon>
        <taxon>Cichlidogyrus</taxon>
    </lineage>
</organism>
<gene>
    <name evidence="2" type="ORF">Ciccas_009531</name>
</gene>
<evidence type="ECO:0000313" key="3">
    <source>
        <dbReference type="Proteomes" id="UP001626550"/>
    </source>
</evidence>
<accession>A0ABD2PXR3</accession>
<evidence type="ECO:0000313" key="2">
    <source>
        <dbReference type="EMBL" id="KAL3311883.1"/>
    </source>
</evidence>
<name>A0ABD2PXR3_9PLAT</name>
<keyword evidence="3" id="KW-1185">Reference proteome</keyword>